<reference evidence="2 3" key="1">
    <citation type="journal article" date="2024" name="IMA Fungus">
        <title>IMA Genome - F19 : A genome assembly and annotation guide to empower mycologists, including annotated draft genome sequences of Ceratocystis pirilliformis, Diaporthe australafricana, Fusarium ophioides, Paecilomyces lecythidis, and Sporothrix stenoceras.</title>
        <authorList>
            <person name="Aylward J."/>
            <person name="Wilson A.M."/>
            <person name="Visagie C.M."/>
            <person name="Spraker J."/>
            <person name="Barnes I."/>
            <person name="Buitendag C."/>
            <person name="Ceriani C."/>
            <person name="Del Mar Angel L."/>
            <person name="du Plessis D."/>
            <person name="Fuchs T."/>
            <person name="Gasser K."/>
            <person name="Kramer D."/>
            <person name="Li W."/>
            <person name="Munsamy K."/>
            <person name="Piso A."/>
            <person name="Price J.L."/>
            <person name="Sonnekus B."/>
            <person name="Thomas C."/>
            <person name="van der Nest A."/>
            <person name="van Dijk A."/>
            <person name="van Heerden A."/>
            <person name="van Vuuren N."/>
            <person name="Yilmaz N."/>
            <person name="Duong T.A."/>
            <person name="van der Merwe N.A."/>
            <person name="Wingfield M.J."/>
            <person name="Wingfield B.D."/>
        </authorList>
    </citation>
    <scope>NUCLEOTIDE SEQUENCE [LARGE SCALE GENOMIC DNA]</scope>
    <source>
        <strain evidence="2 3">CMW 5346</strain>
    </source>
</reference>
<feature type="chain" id="PRO_5046382052" evidence="1">
    <location>
        <begin position="20"/>
        <end position="157"/>
    </location>
</feature>
<gene>
    <name evidence="2" type="ORF">Sste5346_005851</name>
</gene>
<comment type="caution">
    <text evidence="2">The sequence shown here is derived from an EMBL/GenBank/DDBJ whole genome shotgun (WGS) entry which is preliminary data.</text>
</comment>
<sequence>MARLSSLFALTLFGTASLASVCRQSGTAPACGLNLVNEPMFAGGGGPPEESGWTITGGEAYVPNQCSSTTITSCLVFYQAATLVQTVPTTPGSLYAFSFSLLSAENTSPLVTCGPTNADGDYISGEEATATIAATNVWKDFTSSFVATDTETEFKCR</sequence>
<organism evidence="2 3">
    <name type="scientific">Sporothrix stenoceras</name>
    <dbReference type="NCBI Taxonomy" id="5173"/>
    <lineage>
        <taxon>Eukaryota</taxon>
        <taxon>Fungi</taxon>
        <taxon>Dikarya</taxon>
        <taxon>Ascomycota</taxon>
        <taxon>Pezizomycotina</taxon>
        <taxon>Sordariomycetes</taxon>
        <taxon>Sordariomycetidae</taxon>
        <taxon>Ophiostomatales</taxon>
        <taxon>Ophiostomataceae</taxon>
        <taxon>Sporothrix</taxon>
    </lineage>
</organism>
<evidence type="ECO:0000313" key="2">
    <source>
        <dbReference type="EMBL" id="KAL1894352.1"/>
    </source>
</evidence>
<feature type="signal peptide" evidence="1">
    <location>
        <begin position="1"/>
        <end position="19"/>
    </location>
</feature>
<dbReference type="EMBL" id="JAWCUI010000033">
    <property type="protein sequence ID" value="KAL1894352.1"/>
    <property type="molecule type" value="Genomic_DNA"/>
</dbReference>
<keyword evidence="1" id="KW-0732">Signal</keyword>
<name>A0ABR3Z2E2_9PEZI</name>
<dbReference type="InterPro" id="IPR008979">
    <property type="entry name" value="Galactose-bd-like_sf"/>
</dbReference>
<accession>A0ABR3Z2E2</accession>
<protein>
    <submittedName>
        <fullName evidence="2">Uncharacterized protein</fullName>
    </submittedName>
</protein>
<dbReference type="Proteomes" id="UP001583186">
    <property type="component" value="Unassembled WGS sequence"/>
</dbReference>
<dbReference type="Gene3D" id="2.60.120.260">
    <property type="entry name" value="Galactose-binding domain-like"/>
    <property type="match status" value="1"/>
</dbReference>
<evidence type="ECO:0000256" key="1">
    <source>
        <dbReference type="SAM" id="SignalP"/>
    </source>
</evidence>
<dbReference type="SUPFAM" id="SSF49785">
    <property type="entry name" value="Galactose-binding domain-like"/>
    <property type="match status" value="1"/>
</dbReference>
<keyword evidence="3" id="KW-1185">Reference proteome</keyword>
<evidence type="ECO:0000313" key="3">
    <source>
        <dbReference type="Proteomes" id="UP001583186"/>
    </source>
</evidence>
<proteinExistence type="predicted"/>